<evidence type="ECO:0000256" key="1">
    <source>
        <dbReference type="SAM" id="SignalP"/>
    </source>
</evidence>
<keyword evidence="1" id="KW-0732">Signal</keyword>
<gene>
    <name evidence="2" type="ORF">GCM10009105_04640</name>
</gene>
<accession>A0ABN1ICB1</accession>
<name>A0ABN1ICB1_9GAMM</name>
<proteinExistence type="predicted"/>
<reference evidence="2 3" key="1">
    <citation type="journal article" date="2019" name="Int. J. Syst. Evol. Microbiol.">
        <title>The Global Catalogue of Microorganisms (GCM) 10K type strain sequencing project: providing services to taxonomists for standard genome sequencing and annotation.</title>
        <authorList>
            <consortium name="The Broad Institute Genomics Platform"/>
            <consortium name="The Broad Institute Genome Sequencing Center for Infectious Disease"/>
            <person name="Wu L."/>
            <person name="Ma J."/>
        </authorList>
    </citation>
    <scope>NUCLEOTIDE SEQUENCE [LARGE SCALE GENOMIC DNA]</scope>
    <source>
        <strain evidence="2 3">JCM 15421</strain>
    </source>
</reference>
<dbReference type="EMBL" id="BAAAEU010000002">
    <property type="protein sequence ID" value="GAA0706511.1"/>
    <property type="molecule type" value="Genomic_DNA"/>
</dbReference>
<comment type="caution">
    <text evidence="2">The sequence shown here is derived from an EMBL/GenBank/DDBJ whole genome shotgun (WGS) entry which is preliminary data.</text>
</comment>
<feature type="signal peptide" evidence="1">
    <location>
        <begin position="1"/>
        <end position="25"/>
    </location>
</feature>
<evidence type="ECO:0000313" key="3">
    <source>
        <dbReference type="Proteomes" id="UP001501523"/>
    </source>
</evidence>
<evidence type="ECO:0000313" key="2">
    <source>
        <dbReference type="EMBL" id="GAA0706511.1"/>
    </source>
</evidence>
<keyword evidence="3" id="KW-1185">Reference proteome</keyword>
<feature type="chain" id="PRO_5046530316" evidence="1">
    <location>
        <begin position="26"/>
        <end position="631"/>
    </location>
</feature>
<dbReference type="Proteomes" id="UP001501523">
    <property type="component" value="Unassembled WGS sequence"/>
</dbReference>
<dbReference type="InterPro" id="IPR059226">
    <property type="entry name" value="Choice_anch_Q_dom"/>
</dbReference>
<protein>
    <submittedName>
        <fullName evidence="2">Uncharacterized protein</fullName>
    </submittedName>
</protein>
<dbReference type="PRINTS" id="PR01228">
    <property type="entry name" value="EGGSHELL"/>
</dbReference>
<sequence length="631" mass="58552">MIEPESILRALALFIVLAGSVAARAQTITVTDTGAPTATTCTLAQAINAANASNGVSASAVGSSTPVGNCAGALSGPNTISISNLPTITLTAIDNYWYGPNALPPIASPVVISASGDVATILAVHAGDPTPVTANAFRFFYVSGGMELPMGSLTLVNVVLRGGYAKGGDSGHGGGGAGMGGAIFNQGTLTLSHVALIGNTAQGGTAGSGTSLGGGGMGQDGARAGGGFGGSIGGAYGGPGSSGGSHGGGGGGGFLGTSGGGVSASTGAPGGGMGGLGGGGGILLFSGGSPGDGGGGGGSTGSAVAGGGSFGGGGGDSSGGGGGGGIGGGGGFAGGGGGFGGGGGYSSVAGGIGGFGGGGGANANSVTVSGGFGGGVDASGHATGGAGMGGAIFNHTGMVNLLNVTAYGNAARGAAGASPGGGGSGLGAVLLNLNGTATIDFSTLAGNSLSGNNGQADAKGPEDGAVYSLAYGNKIEDGIASAASLTIHNSIIHGTQADGGLKSDVSVNLVNGAQSNTSTLVYTGRNLVGQPYIVSGVAQLGTSPSAADPLLGPLSLYTGSPAMNPNGTPVFPIDANSPAYNTAPSCLQADGATTLTTDIRFAARPYAGQCDVGAYEFDGDYIFADGFQPRL</sequence>
<organism evidence="2 3">
    <name type="scientific">Dokdonella soli</name>
    <dbReference type="NCBI Taxonomy" id="529810"/>
    <lineage>
        <taxon>Bacteria</taxon>
        <taxon>Pseudomonadati</taxon>
        <taxon>Pseudomonadota</taxon>
        <taxon>Gammaproteobacteria</taxon>
        <taxon>Lysobacterales</taxon>
        <taxon>Rhodanobacteraceae</taxon>
        <taxon>Dokdonella</taxon>
    </lineage>
</organism>
<dbReference type="NCBIfam" id="NF041518">
    <property type="entry name" value="choice_anch_Q"/>
    <property type="match status" value="1"/>
</dbReference>
<dbReference type="RefSeq" id="WP_379989232.1">
    <property type="nucleotide sequence ID" value="NZ_JBHSMO010000009.1"/>
</dbReference>